<gene>
    <name evidence="1" type="ORF">BK123_15115</name>
</gene>
<evidence type="ECO:0000313" key="2">
    <source>
        <dbReference type="Proteomes" id="UP000187074"/>
    </source>
</evidence>
<protein>
    <submittedName>
        <fullName evidence="1">Uncharacterized protein</fullName>
    </submittedName>
</protein>
<sequence length="88" mass="10582">MLHDLMEAKLSDHLHPLRFIATNKELFSDLYTQLFQWSNEYKDDSMTGRIQHVLGCDHPLLNQYILLRTRMEMTIHREMELEALRLQP</sequence>
<organism evidence="1 2">
    <name type="scientific">Paenibacillus lautus</name>
    <name type="common">Bacillus lautus</name>
    <dbReference type="NCBI Taxonomy" id="1401"/>
    <lineage>
        <taxon>Bacteria</taxon>
        <taxon>Bacillati</taxon>
        <taxon>Bacillota</taxon>
        <taxon>Bacilli</taxon>
        <taxon>Bacillales</taxon>
        <taxon>Paenibacillaceae</taxon>
        <taxon>Paenibacillus</taxon>
    </lineage>
</organism>
<evidence type="ECO:0000313" key="1">
    <source>
        <dbReference type="EMBL" id="OME91969.1"/>
    </source>
</evidence>
<comment type="caution">
    <text evidence="1">The sequence shown here is derived from an EMBL/GenBank/DDBJ whole genome shotgun (WGS) entry which is preliminary data.</text>
</comment>
<dbReference type="Proteomes" id="UP000187074">
    <property type="component" value="Unassembled WGS sequence"/>
</dbReference>
<reference evidence="1 2" key="1">
    <citation type="submission" date="2016-11" db="EMBL/GenBank/DDBJ databases">
        <title>Paenibacillus species isolates.</title>
        <authorList>
            <person name="Beno S.M."/>
        </authorList>
    </citation>
    <scope>NUCLEOTIDE SEQUENCE [LARGE SCALE GENOMIC DNA]</scope>
    <source>
        <strain evidence="1 2">FSL F4-0100</strain>
    </source>
</reference>
<name>A0A1R1B097_PAELA</name>
<accession>A0A1R1B097</accession>
<dbReference type="EMBL" id="MRTF01000005">
    <property type="protein sequence ID" value="OME91969.1"/>
    <property type="molecule type" value="Genomic_DNA"/>
</dbReference>
<dbReference type="AlphaFoldDB" id="A0A1R1B097"/>
<proteinExistence type="predicted"/>